<dbReference type="PROSITE" id="PS50987">
    <property type="entry name" value="HTH_ARSR_2"/>
    <property type="match status" value="1"/>
</dbReference>
<dbReference type="Pfam" id="PF24266">
    <property type="entry name" value="HTH_HVO_0163_N"/>
    <property type="match status" value="1"/>
</dbReference>
<keyword evidence="1" id="KW-0472">Membrane</keyword>
<protein>
    <recommendedName>
        <fullName evidence="2">HTH arsR-type domain-containing protein</fullName>
    </recommendedName>
</protein>
<dbReference type="EMBL" id="JAWDKA010000011">
    <property type="protein sequence ID" value="MDV0442536.1"/>
    <property type="molecule type" value="Genomic_DNA"/>
</dbReference>
<reference evidence="3" key="1">
    <citation type="submission" date="2023-06" db="EMBL/GenBank/DDBJ databases">
        <title>Genome sequence of Methancorpusculaceae sp. Ag1.</title>
        <authorList>
            <person name="Protasov E."/>
            <person name="Platt K."/>
            <person name="Poehlein A."/>
            <person name="Daniel R."/>
            <person name="Brune A."/>
        </authorList>
    </citation>
    <scope>NUCLEOTIDE SEQUENCE</scope>
    <source>
        <strain evidence="3">Ag1</strain>
    </source>
</reference>
<feature type="domain" description="HTH arsR-type" evidence="2">
    <location>
        <begin position="191"/>
        <end position="287"/>
    </location>
</feature>
<dbReference type="Pfam" id="PF13412">
    <property type="entry name" value="HTH_24"/>
    <property type="match status" value="1"/>
</dbReference>
<name>A0AAE4SAM4_9EURY</name>
<dbReference type="PANTHER" id="PTHR36216">
    <property type="entry name" value="TRANSCRIPTIONAL REGULATOR, TRMB"/>
    <property type="match status" value="1"/>
</dbReference>
<keyword evidence="1" id="KW-0812">Transmembrane</keyword>
<organism evidence="3 4">
    <name type="scientific">Methanorbis furvi</name>
    <dbReference type="NCBI Taxonomy" id="3028299"/>
    <lineage>
        <taxon>Archaea</taxon>
        <taxon>Methanobacteriati</taxon>
        <taxon>Methanobacteriota</taxon>
        <taxon>Stenosarchaea group</taxon>
        <taxon>Methanomicrobia</taxon>
        <taxon>Methanomicrobiales</taxon>
        <taxon>Methanocorpusculaceae</taxon>
        <taxon>Methanorbis</taxon>
    </lineage>
</organism>
<dbReference type="InterPro" id="IPR036390">
    <property type="entry name" value="WH_DNA-bd_sf"/>
</dbReference>
<keyword evidence="1" id="KW-1133">Transmembrane helix</keyword>
<dbReference type="AlphaFoldDB" id="A0AAE4SAM4"/>
<evidence type="ECO:0000313" key="4">
    <source>
        <dbReference type="Proteomes" id="UP001273136"/>
    </source>
</evidence>
<comment type="caution">
    <text evidence="3">The sequence shown here is derived from an EMBL/GenBank/DDBJ whole genome shotgun (WGS) entry which is preliminary data.</text>
</comment>
<sequence length="294" mass="33821">MTKQERYTDIGIIVILLLIVFVPTTILFFADGGQIRGFNEDQNNPGNPLNTDIGGYIFVPVEEDIVPIYDDHEIVQIELWQMPVRDALLMIVVSSFAYIPPSVSKIISFIYLTSGLAFIILYYKISGKKRSPDSRREKIYQYICENPGKSQQQIADAMQISRGSLKYHLNRLQDSDEIHQKIHGEYPRYFPSHKGISDKEKVLLSLISEEKDHLFYQTLLNHPGITRKELATTLEISEATVSWHLSRLDNYELFTTEKSGRELHYTLTPETVAAYHKIVLEKLPDQDATQKNKE</sequence>
<dbReference type="Proteomes" id="UP001273136">
    <property type="component" value="Unassembled WGS sequence"/>
</dbReference>
<dbReference type="Gene3D" id="1.10.10.10">
    <property type="entry name" value="Winged helix-like DNA-binding domain superfamily/Winged helix DNA-binding domain"/>
    <property type="match status" value="2"/>
</dbReference>
<dbReference type="CDD" id="cd00090">
    <property type="entry name" value="HTH_ARSR"/>
    <property type="match status" value="2"/>
</dbReference>
<feature type="transmembrane region" description="Helical" evidence="1">
    <location>
        <begin position="12"/>
        <end position="30"/>
    </location>
</feature>
<evidence type="ECO:0000259" key="2">
    <source>
        <dbReference type="PROSITE" id="PS50987"/>
    </source>
</evidence>
<dbReference type="InterPro" id="IPR056504">
    <property type="entry name" value="HTH_HVO_0163_N"/>
</dbReference>
<accession>A0AAE4SAM4</accession>
<dbReference type="PANTHER" id="PTHR36216:SF1">
    <property type="entry name" value="HTH ARSR-TYPE DOMAIN-CONTAINING PROTEIN"/>
    <property type="match status" value="1"/>
</dbReference>
<dbReference type="SUPFAM" id="SSF46785">
    <property type="entry name" value="Winged helix' DNA-binding domain"/>
    <property type="match status" value="2"/>
</dbReference>
<evidence type="ECO:0000256" key="1">
    <source>
        <dbReference type="SAM" id="Phobius"/>
    </source>
</evidence>
<gene>
    <name evidence="3" type="ORF">McpAg1_17830</name>
</gene>
<evidence type="ECO:0000313" key="3">
    <source>
        <dbReference type="EMBL" id="MDV0442536.1"/>
    </source>
</evidence>
<proteinExistence type="predicted"/>
<feature type="transmembrane region" description="Helical" evidence="1">
    <location>
        <begin position="106"/>
        <end position="125"/>
    </location>
</feature>
<keyword evidence="4" id="KW-1185">Reference proteome</keyword>
<dbReference type="GO" id="GO:0003700">
    <property type="term" value="F:DNA-binding transcription factor activity"/>
    <property type="evidence" value="ECO:0007669"/>
    <property type="project" value="InterPro"/>
</dbReference>
<dbReference type="InterPro" id="IPR011991">
    <property type="entry name" value="ArsR-like_HTH"/>
</dbReference>
<dbReference type="InterPro" id="IPR001845">
    <property type="entry name" value="HTH_ArsR_DNA-bd_dom"/>
</dbReference>
<dbReference type="InterPro" id="IPR036388">
    <property type="entry name" value="WH-like_DNA-bd_sf"/>
</dbReference>